<evidence type="ECO:0000256" key="2">
    <source>
        <dbReference type="ARBA" id="ARBA00022723"/>
    </source>
</evidence>
<accession>A0A653C425</accession>
<feature type="domain" description="DDE Tnp4" evidence="3">
    <location>
        <begin position="260"/>
        <end position="420"/>
    </location>
</feature>
<protein>
    <recommendedName>
        <fullName evidence="3">DDE Tnp4 domain-containing protein</fullName>
    </recommendedName>
</protein>
<evidence type="ECO:0000259" key="3">
    <source>
        <dbReference type="Pfam" id="PF13359"/>
    </source>
</evidence>
<dbReference type="Proteomes" id="UP000410492">
    <property type="component" value="Unassembled WGS sequence"/>
</dbReference>
<dbReference type="OrthoDB" id="6504129at2759"/>
<dbReference type="EMBL" id="CAACVG010006904">
    <property type="protein sequence ID" value="VEN42482.1"/>
    <property type="molecule type" value="Genomic_DNA"/>
</dbReference>
<keyword evidence="2" id="KW-0479">Metal-binding</keyword>
<comment type="cofactor">
    <cofactor evidence="1">
        <name>a divalent metal cation</name>
        <dbReference type="ChEBI" id="CHEBI:60240"/>
    </cofactor>
</comment>
<evidence type="ECO:0000313" key="5">
    <source>
        <dbReference type="Proteomes" id="UP000410492"/>
    </source>
</evidence>
<dbReference type="InterPro" id="IPR027806">
    <property type="entry name" value="HARBI1_dom"/>
</dbReference>
<dbReference type="PANTHER" id="PTHR23080:SF141">
    <property type="entry name" value="TRANSPOSASE HELIX-TURN-HELIX DOMAIN-CONTAINING PROTEIN"/>
    <property type="match status" value="1"/>
</dbReference>
<dbReference type="GO" id="GO:0046872">
    <property type="term" value="F:metal ion binding"/>
    <property type="evidence" value="ECO:0007669"/>
    <property type="project" value="UniProtKB-KW"/>
</dbReference>
<gene>
    <name evidence="4" type="ORF">CALMAC_LOCUS5947</name>
</gene>
<sequence length="431" mass="48992">MGKPVTASMCVCSKHFRKEDYCAKDIQMNRPKLKRFAVPSLNLPKRKVYLEEHRHSSLGREERYAKRQKVQELQDANIVDAPLCDGSEEAVQLTVVPTPYGDLTEEEKVAVQNLLLLSSRVAKGLVDKEVQVSSGDIIITFSSTIKEDRHLNSLTGIPSFTLLNKLALLVKKNYPDIKKHKLSIIDRIVLVFMKLKMGLKFNVLSFLFKICSASCKIIFVEYVGKLANILKSCIVWPSYEECQQNIPSCFIDFKSVRTVLDCIEIPIEKPKCLCCRIRTYSHYKGRQTLKIMTGVSPAGLITFLSKSYGGRTSDKAIFEQSHLINKLQSRQDSLMVDKGFLIDKICKDHFIKLVRPHFLSKKKQFSAEESKENISISRARVHIERVNQRMRIFNILNNPLPNALIPCIDNILVIICGMVNLQTPILSAGKF</sequence>
<evidence type="ECO:0000313" key="4">
    <source>
        <dbReference type="EMBL" id="VEN42482.1"/>
    </source>
</evidence>
<proteinExistence type="predicted"/>
<evidence type="ECO:0000256" key="1">
    <source>
        <dbReference type="ARBA" id="ARBA00001968"/>
    </source>
</evidence>
<keyword evidence="5" id="KW-1185">Reference proteome</keyword>
<dbReference type="Pfam" id="PF13359">
    <property type="entry name" value="DDE_Tnp_4"/>
    <property type="match status" value="1"/>
</dbReference>
<name>A0A653C425_CALMS</name>
<organism evidence="4 5">
    <name type="scientific">Callosobruchus maculatus</name>
    <name type="common">Southern cowpea weevil</name>
    <name type="synonym">Pulse bruchid</name>
    <dbReference type="NCBI Taxonomy" id="64391"/>
    <lineage>
        <taxon>Eukaryota</taxon>
        <taxon>Metazoa</taxon>
        <taxon>Ecdysozoa</taxon>
        <taxon>Arthropoda</taxon>
        <taxon>Hexapoda</taxon>
        <taxon>Insecta</taxon>
        <taxon>Pterygota</taxon>
        <taxon>Neoptera</taxon>
        <taxon>Endopterygota</taxon>
        <taxon>Coleoptera</taxon>
        <taxon>Polyphaga</taxon>
        <taxon>Cucujiformia</taxon>
        <taxon>Chrysomeloidea</taxon>
        <taxon>Chrysomelidae</taxon>
        <taxon>Bruchinae</taxon>
        <taxon>Bruchini</taxon>
        <taxon>Callosobruchus</taxon>
    </lineage>
</organism>
<reference evidence="4 5" key="1">
    <citation type="submission" date="2019-01" db="EMBL/GenBank/DDBJ databases">
        <authorList>
            <person name="Sayadi A."/>
        </authorList>
    </citation>
    <scope>NUCLEOTIDE SEQUENCE [LARGE SCALE GENOMIC DNA]</scope>
</reference>
<dbReference type="AlphaFoldDB" id="A0A653C425"/>
<dbReference type="PANTHER" id="PTHR23080">
    <property type="entry name" value="THAP DOMAIN PROTEIN"/>
    <property type="match status" value="1"/>
</dbReference>